<feature type="compositionally biased region" description="Basic residues" evidence="1">
    <location>
        <begin position="1"/>
        <end position="21"/>
    </location>
</feature>
<dbReference type="KEGG" id="mbr:MONBRDRAFT_25678"/>
<feature type="compositionally biased region" description="Polar residues" evidence="1">
    <location>
        <begin position="278"/>
        <end position="292"/>
    </location>
</feature>
<organism evidence="2 3">
    <name type="scientific">Monosiga brevicollis</name>
    <name type="common">Choanoflagellate</name>
    <dbReference type="NCBI Taxonomy" id="81824"/>
    <lineage>
        <taxon>Eukaryota</taxon>
        <taxon>Choanoflagellata</taxon>
        <taxon>Craspedida</taxon>
        <taxon>Salpingoecidae</taxon>
        <taxon>Monosiga</taxon>
    </lineage>
</organism>
<feature type="compositionally biased region" description="Polar residues" evidence="1">
    <location>
        <begin position="553"/>
        <end position="591"/>
    </location>
</feature>
<gene>
    <name evidence="2" type="ORF">MONBRDRAFT_25678</name>
</gene>
<accession>A9V040</accession>
<evidence type="ECO:0000313" key="2">
    <source>
        <dbReference type="EMBL" id="EDQ88943.1"/>
    </source>
</evidence>
<keyword evidence="3" id="KW-1185">Reference proteome</keyword>
<feature type="region of interest" description="Disordered" evidence="1">
    <location>
        <begin position="1"/>
        <end position="39"/>
    </location>
</feature>
<evidence type="ECO:0000313" key="3">
    <source>
        <dbReference type="Proteomes" id="UP000001357"/>
    </source>
</evidence>
<name>A9V040_MONBE</name>
<feature type="compositionally biased region" description="Low complexity" evidence="1">
    <location>
        <begin position="535"/>
        <end position="552"/>
    </location>
</feature>
<dbReference type="EMBL" id="CH991552">
    <property type="protein sequence ID" value="EDQ88943.1"/>
    <property type="molecule type" value="Genomic_DNA"/>
</dbReference>
<feature type="compositionally biased region" description="Basic and acidic residues" evidence="1">
    <location>
        <begin position="620"/>
        <end position="631"/>
    </location>
</feature>
<evidence type="ECO:0000256" key="1">
    <source>
        <dbReference type="SAM" id="MobiDB-lite"/>
    </source>
</evidence>
<dbReference type="Gene3D" id="1.25.10.10">
    <property type="entry name" value="Leucine-rich Repeat Variant"/>
    <property type="match status" value="1"/>
</dbReference>
<sequence>MRWSRRARPSRRDSKKRRRSSGRPTQYEDIGTTGVEPSLYRRPSADELTSTHFNFTRRISLASLQEMPAFPQHPSNPDDAFEQVKETAVVSELSLPLCIRTELYTQLSRIEDAQLEEAAYLDLRQYGNARAKNVPHLAESQTFYTPSHLTLMLEGLDLSSSDTEAFYPSYEIDDIALAAVYGEDLPEGHMWPSERRILSRARPKSQISVYGFGDLDPALAEQTIMASKRRSTVSITSDGGYGFDEEAALETTPIRPRTNSTLVLGMPADDSTIDVVNRSPSASDSDLTSTHTGASSAPSPIAAGIAGPIQPLGSTTDTVLTSDTNLASSTDNLAALSGPDLDDLLDRLFDLGSAAASRRGSVLTDSGDGPYTTDDVGALLDAGRLSQRGSMVYAFDTDAMKRAEKLRAAMQQELVRTASMRSRSGTQSGTRPHRISSAPPVMNMVPEDSHSQTQSPEVPEASDVAQGSTITESSKMGAENHAADNLPGQVFQGQSSSPQEASATSHELSADAAAASQPTDQGAPDAQVSERSSTPQEALPSPLPSSPAAESQTPGASPSAVASDQESTMSAEQSSQPNGSTDIKPQNLTEQMDSDADSDADSDLDMDEADPDGGYLQVTQEHDVSEDDTRRPSSTLPTSPVSPPSRPRTASPPPSTMDKVEGRVALGIQAIKARAHQVHGQEEEERRRREAAALRLQASFRGMIGRRRAFTVRDALTNSAPQDPEMIRLNEVMERLNDAQEDDEQVAELQELIGLLSQGEALVQEALDLNAVVTLHDLSKRGDAPRVQEMALEGLAGLGAHVAGALEMNDIGCFNTLQQLLRFDGPRPRVAVVLLAVAEHTPDLLVVTGCLPFMAKAFPDLERPQLDKAIATIYGIAQHHRFGVARANFALPLLEVLPRFTVGEDASVIQQILELLKLVLATEPAAASGIKATNSYQDVLSLLAKHDNQSISDASQLVQLLLSR</sequence>
<protein>
    <submittedName>
        <fullName evidence="2">Uncharacterized protein</fullName>
    </submittedName>
</protein>
<proteinExistence type="predicted"/>
<feature type="compositionally biased region" description="Low complexity" evidence="1">
    <location>
        <begin position="293"/>
        <end position="308"/>
    </location>
</feature>
<dbReference type="InterPro" id="IPR011989">
    <property type="entry name" value="ARM-like"/>
</dbReference>
<feature type="compositionally biased region" description="Polar residues" evidence="1">
    <location>
        <begin position="419"/>
        <end position="430"/>
    </location>
</feature>
<dbReference type="GeneID" id="5891328"/>
<dbReference type="STRING" id="81824.A9V040"/>
<feature type="compositionally biased region" description="Pro residues" evidence="1">
    <location>
        <begin position="640"/>
        <end position="655"/>
    </location>
</feature>
<feature type="compositionally biased region" description="Acidic residues" evidence="1">
    <location>
        <begin position="592"/>
        <end position="611"/>
    </location>
</feature>
<feature type="compositionally biased region" description="Polar residues" evidence="1">
    <location>
        <begin position="465"/>
        <end position="474"/>
    </location>
</feature>
<dbReference type="SUPFAM" id="SSF48371">
    <property type="entry name" value="ARM repeat"/>
    <property type="match status" value="1"/>
</dbReference>
<dbReference type="Proteomes" id="UP000001357">
    <property type="component" value="Unassembled WGS sequence"/>
</dbReference>
<dbReference type="AlphaFoldDB" id="A9V040"/>
<feature type="region of interest" description="Disordered" evidence="1">
    <location>
        <begin position="416"/>
        <end position="659"/>
    </location>
</feature>
<feature type="region of interest" description="Disordered" evidence="1">
    <location>
        <begin position="273"/>
        <end position="308"/>
    </location>
</feature>
<dbReference type="InterPro" id="IPR016024">
    <property type="entry name" value="ARM-type_fold"/>
</dbReference>
<dbReference type="InParanoid" id="A9V040"/>
<feature type="compositionally biased region" description="Polar residues" evidence="1">
    <location>
        <begin position="491"/>
        <end position="507"/>
    </location>
</feature>
<dbReference type="RefSeq" id="XP_001746048.1">
    <property type="nucleotide sequence ID" value="XM_001745996.1"/>
</dbReference>
<reference evidence="2 3" key="1">
    <citation type="journal article" date="2008" name="Nature">
        <title>The genome of the choanoflagellate Monosiga brevicollis and the origin of metazoans.</title>
        <authorList>
            <consortium name="JGI Sequencing"/>
            <person name="King N."/>
            <person name="Westbrook M.J."/>
            <person name="Young S.L."/>
            <person name="Kuo A."/>
            <person name="Abedin M."/>
            <person name="Chapman J."/>
            <person name="Fairclough S."/>
            <person name="Hellsten U."/>
            <person name="Isogai Y."/>
            <person name="Letunic I."/>
            <person name="Marr M."/>
            <person name="Pincus D."/>
            <person name="Putnam N."/>
            <person name="Rokas A."/>
            <person name="Wright K.J."/>
            <person name="Zuzow R."/>
            <person name="Dirks W."/>
            <person name="Good M."/>
            <person name="Goodstein D."/>
            <person name="Lemons D."/>
            <person name="Li W."/>
            <person name="Lyons J.B."/>
            <person name="Morris A."/>
            <person name="Nichols S."/>
            <person name="Richter D.J."/>
            <person name="Salamov A."/>
            <person name="Bork P."/>
            <person name="Lim W.A."/>
            <person name="Manning G."/>
            <person name="Miller W.T."/>
            <person name="McGinnis W."/>
            <person name="Shapiro H."/>
            <person name="Tjian R."/>
            <person name="Grigoriev I.V."/>
            <person name="Rokhsar D."/>
        </authorList>
    </citation>
    <scope>NUCLEOTIDE SEQUENCE [LARGE SCALE GENOMIC DNA]</scope>
    <source>
        <strain evidence="3">MX1 / ATCC 50154</strain>
    </source>
</reference>
<dbReference type="PROSITE" id="PS50096">
    <property type="entry name" value="IQ"/>
    <property type="match status" value="1"/>
</dbReference>